<evidence type="ECO:0000256" key="1">
    <source>
        <dbReference type="ARBA" id="ARBA00010641"/>
    </source>
</evidence>
<dbReference type="InterPro" id="IPR000792">
    <property type="entry name" value="Tscrpt_reg_LuxR_C"/>
</dbReference>
<dbReference type="InterPro" id="IPR013324">
    <property type="entry name" value="RNA_pol_sigma_r3/r4-like"/>
</dbReference>
<evidence type="ECO:0000313" key="7">
    <source>
        <dbReference type="EMBL" id="GAA1747521.1"/>
    </source>
</evidence>
<dbReference type="RefSeq" id="WP_344078926.1">
    <property type="nucleotide sequence ID" value="NZ_BAAALS010000007.1"/>
</dbReference>
<evidence type="ECO:0000256" key="5">
    <source>
        <dbReference type="ARBA" id="ARBA00023163"/>
    </source>
</evidence>
<dbReference type="InterPro" id="IPR013249">
    <property type="entry name" value="RNA_pol_sigma70_r4_t2"/>
</dbReference>
<keyword evidence="4" id="KW-0238">DNA-binding</keyword>
<dbReference type="Gene3D" id="1.10.10.10">
    <property type="entry name" value="Winged helix-like DNA-binding domain superfamily/Winged helix DNA-binding domain"/>
    <property type="match status" value="1"/>
</dbReference>
<dbReference type="InterPro" id="IPR014325">
    <property type="entry name" value="RNA_pol_sigma-E_actinobac"/>
</dbReference>
<dbReference type="SUPFAM" id="SSF88946">
    <property type="entry name" value="Sigma2 domain of RNA polymerase sigma factors"/>
    <property type="match status" value="1"/>
</dbReference>
<comment type="similarity">
    <text evidence="1">Belongs to the sigma-70 factor family. ECF subfamily.</text>
</comment>
<dbReference type="NCBIfam" id="TIGR02983">
    <property type="entry name" value="SigE-fam_strep"/>
    <property type="match status" value="1"/>
</dbReference>
<gene>
    <name evidence="7" type="ORF">GCM10009681_18390</name>
</gene>
<dbReference type="Pfam" id="PF08281">
    <property type="entry name" value="Sigma70_r4_2"/>
    <property type="match status" value="1"/>
</dbReference>
<evidence type="ECO:0000259" key="6">
    <source>
        <dbReference type="SMART" id="SM00421"/>
    </source>
</evidence>
<name>A0ABP4W8A5_9ACTN</name>
<dbReference type="NCBIfam" id="TIGR02937">
    <property type="entry name" value="sigma70-ECF"/>
    <property type="match status" value="1"/>
</dbReference>
<dbReference type="PANTHER" id="PTHR43133">
    <property type="entry name" value="RNA POLYMERASE ECF-TYPE SIGMA FACTO"/>
    <property type="match status" value="1"/>
</dbReference>
<feature type="domain" description="HTH luxR-type" evidence="6">
    <location>
        <begin position="107"/>
        <end position="164"/>
    </location>
</feature>
<dbReference type="InterPro" id="IPR013325">
    <property type="entry name" value="RNA_pol_sigma_r2"/>
</dbReference>
<proteinExistence type="inferred from homology"/>
<keyword evidence="3" id="KW-0731">Sigma factor</keyword>
<dbReference type="EMBL" id="BAAALS010000007">
    <property type="protein sequence ID" value="GAA1747521.1"/>
    <property type="molecule type" value="Genomic_DNA"/>
</dbReference>
<dbReference type="Pfam" id="PF04542">
    <property type="entry name" value="Sigma70_r2"/>
    <property type="match status" value="1"/>
</dbReference>
<dbReference type="PANTHER" id="PTHR43133:SF50">
    <property type="entry name" value="ECF RNA POLYMERASE SIGMA FACTOR SIGM"/>
    <property type="match status" value="1"/>
</dbReference>
<dbReference type="InterPro" id="IPR039425">
    <property type="entry name" value="RNA_pol_sigma-70-like"/>
</dbReference>
<reference evidence="8" key="1">
    <citation type="journal article" date="2019" name="Int. J. Syst. Evol. Microbiol.">
        <title>The Global Catalogue of Microorganisms (GCM) 10K type strain sequencing project: providing services to taxonomists for standard genome sequencing and annotation.</title>
        <authorList>
            <consortium name="The Broad Institute Genomics Platform"/>
            <consortium name="The Broad Institute Genome Sequencing Center for Infectious Disease"/>
            <person name="Wu L."/>
            <person name="Ma J."/>
        </authorList>
    </citation>
    <scope>NUCLEOTIDE SEQUENCE [LARGE SCALE GENOMIC DNA]</scope>
    <source>
        <strain evidence="8">JCM 13249</strain>
    </source>
</reference>
<dbReference type="SUPFAM" id="SSF88659">
    <property type="entry name" value="Sigma3 and sigma4 domains of RNA polymerase sigma factors"/>
    <property type="match status" value="1"/>
</dbReference>
<evidence type="ECO:0000256" key="2">
    <source>
        <dbReference type="ARBA" id="ARBA00023015"/>
    </source>
</evidence>
<evidence type="ECO:0000256" key="3">
    <source>
        <dbReference type="ARBA" id="ARBA00023082"/>
    </source>
</evidence>
<comment type="caution">
    <text evidence="7">The sequence shown here is derived from an EMBL/GenBank/DDBJ whole genome shotgun (WGS) entry which is preliminary data.</text>
</comment>
<dbReference type="InterPro" id="IPR014284">
    <property type="entry name" value="RNA_pol_sigma-70_dom"/>
</dbReference>
<organism evidence="7 8">
    <name type="scientific">Luedemannella helvata</name>
    <dbReference type="NCBI Taxonomy" id="349315"/>
    <lineage>
        <taxon>Bacteria</taxon>
        <taxon>Bacillati</taxon>
        <taxon>Actinomycetota</taxon>
        <taxon>Actinomycetes</taxon>
        <taxon>Micromonosporales</taxon>
        <taxon>Micromonosporaceae</taxon>
        <taxon>Luedemannella</taxon>
    </lineage>
</organism>
<keyword evidence="8" id="KW-1185">Reference proteome</keyword>
<dbReference type="InterPro" id="IPR007627">
    <property type="entry name" value="RNA_pol_sigma70_r2"/>
</dbReference>
<keyword evidence="5" id="KW-0804">Transcription</keyword>
<dbReference type="InterPro" id="IPR036388">
    <property type="entry name" value="WH-like_DNA-bd_sf"/>
</dbReference>
<dbReference type="Gene3D" id="1.10.1740.10">
    <property type="match status" value="1"/>
</dbReference>
<accession>A0ABP4W8A5</accession>
<evidence type="ECO:0000313" key="8">
    <source>
        <dbReference type="Proteomes" id="UP001500655"/>
    </source>
</evidence>
<protein>
    <submittedName>
        <fullName evidence="7">SigE family RNA polymerase sigma factor</fullName>
    </submittedName>
</protein>
<dbReference type="Proteomes" id="UP001500655">
    <property type="component" value="Unassembled WGS sequence"/>
</dbReference>
<keyword evidence="2" id="KW-0805">Transcription regulation</keyword>
<dbReference type="SMART" id="SM00421">
    <property type="entry name" value="HTH_LUXR"/>
    <property type="match status" value="1"/>
</dbReference>
<sequence length="172" mass="19456">MDPYDGFDEFVAARSAALSRTAFLLTGDHHLAQDLLQVALSRVADRWRRLRDAAPEAYARRIMVNELTSWRRRRRYHERPVEAVVEEPAPEDWPSAVIRRVVIGRALARLTPKQRAVLVLRFYEDLSEAATAEALGCSLGTVKSQTHQALSRLRVVAPELADFAREPGEVRA</sequence>
<evidence type="ECO:0000256" key="4">
    <source>
        <dbReference type="ARBA" id="ARBA00023125"/>
    </source>
</evidence>
<dbReference type="CDD" id="cd06171">
    <property type="entry name" value="Sigma70_r4"/>
    <property type="match status" value="1"/>
</dbReference>